<evidence type="ECO:0000256" key="1">
    <source>
        <dbReference type="ARBA" id="ARBA00006865"/>
    </source>
</evidence>
<accession>A0A9W6ZWY1</accession>
<comment type="caution">
    <text evidence="4">The sequence shown here is derived from an EMBL/GenBank/DDBJ whole genome shotgun (WGS) entry which is preliminary data.</text>
</comment>
<proteinExistence type="inferred from homology"/>
<dbReference type="OrthoDB" id="4781at2759"/>
<dbReference type="Gene3D" id="2.60.120.200">
    <property type="match status" value="1"/>
</dbReference>
<dbReference type="Pfam" id="PF00722">
    <property type="entry name" value="Glyco_hydro_16"/>
    <property type="match status" value="1"/>
</dbReference>
<dbReference type="GO" id="GO:0005975">
    <property type="term" value="P:carbohydrate metabolic process"/>
    <property type="evidence" value="ECO:0007669"/>
    <property type="project" value="InterPro"/>
</dbReference>
<feature type="domain" description="GH16" evidence="3">
    <location>
        <begin position="23"/>
        <end position="230"/>
    </location>
</feature>
<dbReference type="SUPFAM" id="SSF49899">
    <property type="entry name" value="Concanavalin A-like lectins/glucanases"/>
    <property type="match status" value="1"/>
</dbReference>
<gene>
    <name evidence="4" type="ORF">TrRE_jg13286</name>
</gene>
<evidence type="ECO:0000259" key="3">
    <source>
        <dbReference type="PROSITE" id="PS51762"/>
    </source>
</evidence>
<keyword evidence="5" id="KW-1185">Reference proteome</keyword>
<dbReference type="InterPro" id="IPR013320">
    <property type="entry name" value="ConA-like_dom_sf"/>
</dbReference>
<dbReference type="InterPro" id="IPR050546">
    <property type="entry name" value="Glycosyl_Hydrlase_16"/>
</dbReference>
<dbReference type="EMBL" id="BRXZ01001089">
    <property type="protein sequence ID" value="GMH61947.1"/>
    <property type="molecule type" value="Genomic_DNA"/>
</dbReference>
<dbReference type="AlphaFoldDB" id="A0A9W6ZWY1"/>
<reference evidence="4" key="1">
    <citation type="submission" date="2022-07" db="EMBL/GenBank/DDBJ databases">
        <title>Genome analysis of Parmales, a sister group of diatoms, reveals the evolutionary specialization of diatoms from phago-mixotrophs to photoautotrophs.</title>
        <authorList>
            <person name="Ban H."/>
            <person name="Sato S."/>
            <person name="Yoshikawa S."/>
            <person name="Kazumasa Y."/>
            <person name="Nakamura Y."/>
            <person name="Ichinomiya M."/>
            <person name="Saitoh K."/>
            <person name="Sato N."/>
            <person name="Blanc-Mathieu R."/>
            <person name="Endo H."/>
            <person name="Kuwata A."/>
            <person name="Ogata H."/>
        </authorList>
    </citation>
    <scope>NUCLEOTIDE SEQUENCE</scope>
</reference>
<dbReference type="CDD" id="cd08023">
    <property type="entry name" value="GH16_laminarinase_like"/>
    <property type="match status" value="1"/>
</dbReference>
<sequence>MKVWVPALGLLAGAVSGFDSFCATNDGQFEEAFREEFEDDTLNESRWSVIEGSNIGACRSALCTSNNVYIEDANGTSQGYWPAHWLMPDDDSCDPDEGEPDIMEMVSGRPTVYQTYHWMDKFPEVKCAGTEGDGGYQHENSETVLDDKWDSEFHEFSIERSATHLAFAVDGVVTLNLSATSNPPPKLWDVPFHLILNTAIGGAWPGEPDETTGFPGYHKIDYVRVVSEKQ</sequence>
<evidence type="ECO:0000256" key="2">
    <source>
        <dbReference type="SAM" id="SignalP"/>
    </source>
</evidence>
<evidence type="ECO:0000313" key="4">
    <source>
        <dbReference type="EMBL" id="GMH61947.1"/>
    </source>
</evidence>
<organism evidence="4 5">
    <name type="scientific">Triparma retinervis</name>
    <dbReference type="NCBI Taxonomy" id="2557542"/>
    <lineage>
        <taxon>Eukaryota</taxon>
        <taxon>Sar</taxon>
        <taxon>Stramenopiles</taxon>
        <taxon>Ochrophyta</taxon>
        <taxon>Bolidophyceae</taxon>
        <taxon>Parmales</taxon>
        <taxon>Triparmaceae</taxon>
        <taxon>Triparma</taxon>
    </lineage>
</organism>
<name>A0A9W6ZWY1_9STRA</name>
<dbReference type="GO" id="GO:0004553">
    <property type="term" value="F:hydrolase activity, hydrolyzing O-glycosyl compounds"/>
    <property type="evidence" value="ECO:0007669"/>
    <property type="project" value="InterPro"/>
</dbReference>
<dbReference type="PROSITE" id="PS51762">
    <property type="entry name" value="GH16_2"/>
    <property type="match status" value="1"/>
</dbReference>
<evidence type="ECO:0000313" key="5">
    <source>
        <dbReference type="Proteomes" id="UP001165082"/>
    </source>
</evidence>
<dbReference type="PANTHER" id="PTHR10963:SF55">
    <property type="entry name" value="GLYCOSIDE HYDROLASE FAMILY 16 PROTEIN"/>
    <property type="match status" value="1"/>
</dbReference>
<feature type="chain" id="PRO_5040892460" description="GH16 domain-containing protein" evidence="2">
    <location>
        <begin position="18"/>
        <end position="230"/>
    </location>
</feature>
<comment type="similarity">
    <text evidence="1">Belongs to the glycosyl hydrolase 16 family.</text>
</comment>
<feature type="signal peptide" evidence="2">
    <location>
        <begin position="1"/>
        <end position="17"/>
    </location>
</feature>
<keyword evidence="2" id="KW-0732">Signal</keyword>
<dbReference type="PANTHER" id="PTHR10963">
    <property type="entry name" value="GLYCOSYL HYDROLASE-RELATED"/>
    <property type="match status" value="1"/>
</dbReference>
<protein>
    <recommendedName>
        <fullName evidence="3">GH16 domain-containing protein</fullName>
    </recommendedName>
</protein>
<dbReference type="Proteomes" id="UP001165082">
    <property type="component" value="Unassembled WGS sequence"/>
</dbReference>
<dbReference type="InterPro" id="IPR000757">
    <property type="entry name" value="Beta-glucanase-like"/>
</dbReference>